<reference evidence="1 2" key="1">
    <citation type="journal article" date="2023" name="Science">
        <title>Complex scaffold remodeling in plant triterpene biosynthesis.</title>
        <authorList>
            <person name="De La Pena R."/>
            <person name="Hodgson H."/>
            <person name="Liu J.C."/>
            <person name="Stephenson M.J."/>
            <person name="Martin A.C."/>
            <person name="Owen C."/>
            <person name="Harkess A."/>
            <person name="Leebens-Mack J."/>
            <person name="Jimenez L.E."/>
            <person name="Osbourn A."/>
            <person name="Sattely E.S."/>
        </authorList>
    </citation>
    <scope>NUCLEOTIDE SEQUENCE [LARGE SCALE GENOMIC DNA]</scope>
    <source>
        <strain evidence="2">cv. JPN11</strain>
        <tissue evidence="1">Leaf</tissue>
    </source>
</reference>
<name>A0ACC1Y7S0_MELAZ</name>
<organism evidence="1 2">
    <name type="scientific">Melia azedarach</name>
    <name type="common">Chinaberry tree</name>
    <dbReference type="NCBI Taxonomy" id="155640"/>
    <lineage>
        <taxon>Eukaryota</taxon>
        <taxon>Viridiplantae</taxon>
        <taxon>Streptophyta</taxon>
        <taxon>Embryophyta</taxon>
        <taxon>Tracheophyta</taxon>
        <taxon>Spermatophyta</taxon>
        <taxon>Magnoliopsida</taxon>
        <taxon>eudicotyledons</taxon>
        <taxon>Gunneridae</taxon>
        <taxon>Pentapetalae</taxon>
        <taxon>rosids</taxon>
        <taxon>malvids</taxon>
        <taxon>Sapindales</taxon>
        <taxon>Meliaceae</taxon>
        <taxon>Melia</taxon>
    </lineage>
</organism>
<evidence type="ECO:0000313" key="1">
    <source>
        <dbReference type="EMBL" id="KAJ4719134.1"/>
    </source>
</evidence>
<dbReference type="EMBL" id="CM051398">
    <property type="protein sequence ID" value="KAJ4719134.1"/>
    <property type="molecule type" value="Genomic_DNA"/>
</dbReference>
<accession>A0ACC1Y7S0</accession>
<evidence type="ECO:0000313" key="2">
    <source>
        <dbReference type="Proteomes" id="UP001164539"/>
    </source>
</evidence>
<comment type="caution">
    <text evidence="1">The sequence shown here is derived from an EMBL/GenBank/DDBJ whole genome shotgun (WGS) entry which is preliminary data.</text>
</comment>
<keyword evidence="2" id="KW-1185">Reference proteome</keyword>
<protein>
    <submittedName>
        <fullName evidence="1">Metalloendoproteinase</fullName>
    </submittedName>
</protein>
<dbReference type="Proteomes" id="UP001164539">
    <property type="component" value="Chromosome 5"/>
</dbReference>
<sequence length="320" mass="36015">MASKALPGFSFLFLFLIIVRLSLLSHCSVLAHSNGKNQSTPFGFMEHLKGCQKGDKVKGINQLKKYLEMFGYLNYNNSKKQTDGNDDDDDFDELLESAIKTYQHNYHLKSTGVLDANTVEMMTRPRCGVADIVNGTTRMRSGKKKQQNQGSNHFHTVAHYAFFPRRPKWPASKYRLTYGFLPRTRNDAKAPVARAFRKWAAKTHFKFSQTQNYRNADIKISFHRGDHRDGAPFDGRGGVLAHAFAPTDGRFHYDADEPWAVGATPGAYDLETVALHEIGHLLGLAHSSVQGAIMYPRITPGVTKGLHRDDIQGIRALYRV</sequence>
<gene>
    <name evidence="1" type="ORF">OWV82_010749</name>
</gene>
<proteinExistence type="predicted"/>